<dbReference type="EMBL" id="LT934112">
    <property type="protein sequence ID" value="VAH18909.1"/>
    <property type="molecule type" value="Genomic_DNA"/>
</dbReference>
<dbReference type="AlphaFoldDB" id="A0A9R0QZ83"/>
<accession>A0A9R0QZ83</accession>
<gene>
    <name evidence="1" type="ORF">TRITD_1Bv1G145360</name>
</gene>
<evidence type="ECO:0000313" key="2">
    <source>
        <dbReference type="Proteomes" id="UP000324705"/>
    </source>
</evidence>
<protein>
    <submittedName>
        <fullName evidence="1">Uncharacterized protein</fullName>
    </submittedName>
</protein>
<sequence length="82" mass="9194">MLEREDTDGAEEAKKAYMAAREESGDTTEVASEEKVSSALIDKLEKLKRLNYLGTILSDNDLPFPSFLGYGNILNTSQHLWK</sequence>
<name>A0A9R0QZ83_TRITD</name>
<proteinExistence type="predicted"/>
<keyword evidence="2" id="KW-1185">Reference proteome</keyword>
<reference evidence="1 2" key="1">
    <citation type="submission" date="2017-09" db="EMBL/GenBank/DDBJ databases">
        <authorList>
            <consortium name="International Durum Wheat Genome Sequencing Consortium (IDWGSC)"/>
            <person name="Milanesi L."/>
        </authorList>
    </citation>
    <scope>NUCLEOTIDE SEQUENCE [LARGE SCALE GENOMIC DNA]</scope>
    <source>
        <strain evidence="2">cv. Svevo</strain>
    </source>
</reference>
<dbReference type="Gramene" id="TRITD1Bv1G145360.4">
    <property type="protein sequence ID" value="TRITD1Bv1G145360.4"/>
    <property type="gene ID" value="TRITD1Bv1G145360"/>
</dbReference>
<evidence type="ECO:0000313" key="1">
    <source>
        <dbReference type="EMBL" id="VAH18909.1"/>
    </source>
</evidence>
<organism evidence="1 2">
    <name type="scientific">Triticum turgidum subsp. durum</name>
    <name type="common">Durum wheat</name>
    <name type="synonym">Triticum durum</name>
    <dbReference type="NCBI Taxonomy" id="4567"/>
    <lineage>
        <taxon>Eukaryota</taxon>
        <taxon>Viridiplantae</taxon>
        <taxon>Streptophyta</taxon>
        <taxon>Embryophyta</taxon>
        <taxon>Tracheophyta</taxon>
        <taxon>Spermatophyta</taxon>
        <taxon>Magnoliopsida</taxon>
        <taxon>Liliopsida</taxon>
        <taxon>Poales</taxon>
        <taxon>Poaceae</taxon>
        <taxon>BOP clade</taxon>
        <taxon>Pooideae</taxon>
        <taxon>Triticodae</taxon>
        <taxon>Triticeae</taxon>
        <taxon>Triticinae</taxon>
        <taxon>Triticum</taxon>
    </lineage>
</organism>
<dbReference type="Proteomes" id="UP000324705">
    <property type="component" value="Chromosome 1B"/>
</dbReference>